<accession>A0A517P1S1</accession>
<reference evidence="1 2" key="1">
    <citation type="submission" date="2019-02" db="EMBL/GenBank/DDBJ databases">
        <title>Deep-cultivation of Planctomycetes and their phenomic and genomic characterization uncovers novel biology.</title>
        <authorList>
            <person name="Wiegand S."/>
            <person name="Jogler M."/>
            <person name="Boedeker C."/>
            <person name="Pinto D."/>
            <person name="Vollmers J."/>
            <person name="Rivas-Marin E."/>
            <person name="Kohn T."/>
            <person name="Peeters S.H."/>
            <person name="Heuer A."/>
            <person name="Rast P."/>
            <person name="Oberbeckmann S."/>
            <person name="Bunk B."/>
            <person name="Jeske O."/>
            <person name="Meyerdierks A."/>
            <person name="Storesund J.E."/>
            <person name="Kallscheuer N."/>
            <person name="Luecker S."/>
            <person name="Lage O.M."/>
            <person name="Pohl T."/>
            <person name="Merkel B.J."/>
            <person name="Hornburger P."/>
            <person name="Mueller R.-W."/>
            <person name="Bruemmer F."/>
            <person name="Labrenz M."/>
            <person name="Spormann A.M."/>
            <person name="Op den Camp H."/>
            <person name="Overmann J."/>
            <person name="Amann R."/>
            <person name="Jetten M.S.M."/>
            <person name="Mascher T."/>
            <person name="Medema M.H."/>
            <person name="Devos D.P."/>
            <person name="Kaster A.-K."/>
            <person name="Ovreas L."/>
            <person name="Rohde M."/>
            <person name="Galperin M.Y."/>
            <person name="Jogler C."/>
        </authorList>
    </citation>
    <scope>NUCLEOTIDE SEQUENCE [LARGE SCALE GENOMIC DNA]</scope>
    <source>
        <strain evidence="1 2">K23_9</strain>
    </source>
</reference>
<dbReference type="OrthoDB" id="240080at2"/>
<evidence type="ECO:0000313" key="1">
    <source>
        <dbReference type="EMBL" id="QDT13327.1"/>
    </source>
</evidence>
<protein>
    <recommendedName>
        <fullName evidence="3">Competence protein A</fullName>
    </recommendedName>
</protein>
<dbReference type="Proteomes" id="UP000319817">
    <property type="component" value="Chromosome"/>
</dbReference>
<gene>
    <name evidence="1" type="ORF">K239x_53450</name>
</gene>
<dbReference type="RefSeq" id="WP_145421074.1">
    <property type="nucleotide sequence ID" value="NZ_CP036526.1"/>
</dbReference>
<sequence length="491" mass="53279">MTTKGDVRSSNDAIGVMFARDYLYGCRASRSVFGIVHYQYAKAACANNNTDAALADLLNQLNASTSRLPIVAAIPTDECYFATRPTASGAANASPRALLRESLRSSNSQLDKMAIDVINWQPDKRTVAGIVAAPNDRIEAIRESVAATGHSLQRLEPAAACLIGAAPESEGRERRSSLTTRVILGQNRLLAATSRGTLPIYWQSLPLPTGDEATGIVSAIRSLDAASQACGIDRTPDHVVLHGRRELHALMDQQWLEENTGADLRWVESPNFAGQDVAKALADKFLSDDDEGFDFVRQHRDPLQLRRVVPYKEIVAYVMAAAVLFGVLWLRSGKLDHQRTAILASAPPMVGDGTDPKPERTQLNARATAVSQFLHDRVRWSDMLTDITHSIPEGMRLTGIRGSATMSSTRKKKAKVVPATLVLQAEAALNENGDMPTSLDSLAESIKQISSVARSFEHVELSNIRQTRSQETGVAGAEFSIVLTNDTKGGR</sequence>
<dbReference type="AlphaFoldDB" id="A0A517P1S1"/>
<name>A0A517P1S1_9BACT</name>
<evidence type="ECO:0008006" key="3">
    <source>
        <dbReference type="Google" id="ProtNLM"/>
    </source>
</evidence>
<proteinExistence type="predicted"/>
<organism evidence="1 2">
    <name type="scientific">Stieleria marina</name>
    <dbReference type="NCBI Taxonomy" id="1930275"/>
    <lineage>
        <taxon>Bacteria</taxon>
        <taxon>Pseudomonadati</taxon>
        <taxon>Planctomycetota</taxon>
        <taxon>Planctomycetia</taxon>
        <taxon>Pirellulales</taxon>
        <taxon>Pirellulaceae</taxon>
        <taxon>Stieleria</taxon>
    </lineage>
</organism>
<keyword evidence="2" id="KW-1185">Reference proteome</keyword>
<evidence type="ECO:0000313" key="2">
    <source>
        <dbReference type="Proteomes" id="UP000319817"/>
    </source>
</evidence>
<dbReference type="EMBL" id="CP036526">
    <property type="protein sequence ID" value="QDT13327.1"/>
    <property type="molecule type" value="Genomic_DNA"/>
</dbReference>